<dbReference type="RefSeq" id="WP_103966530.1">
    <property type="nucleotide sequence ID" value="NZ_FNUX01000012.1"/>
</dbReference>
<proteinExistence type="predicted"/>
<gene>
    <name evidence="1" type="ORF">SAMN05216334_11215</name>
</gene>
<dbReference type="Proteomes" id="UP000236753">
    <property type="component" value="Unassembled WGS sequence"/>
</dbReference>
<evidence type="ECO:0000313" key="2">
    <source>
        <dbReference type="Proteomes" id="UP000236753"/>
    </source>
</evidence>
<organism evidence="1 2">
    <name type="scientific">Nitrosomonas ureae</name>
    <dbReference type="NCBI Taxonomy" id="44577"/>
    <lineage>
        <taxon>Bacteria</taxon>
        <taxon>Pseudomonadati</taxon>
        <taxon>Pseudomonadota</taxon>
        <taxon>Betaproteobacteria</taxon>
        <taxon>Nitrosomonadales</taxon>
        <taxon>Nitrosomonadaceae</taxon>
        <taxon>Nitrosomonas</taxon>
    </lineage>
</organism>
<reference evidence="1 2" key="1">
    <citation type="submission" date="2016-10" db="EMBL/GenBank/DDBJ databases">
        <authorList>
            <person name="de Groot N.N."/>
        </authorList>
    </citation>
    <scope>NUCLEOTIDE SEQUENCE [LARGE SCALE GENOMIC DNA]</scope>
    <source>
        <strain evidence="1 2">Nm13</strain>
    </source>
</reference>
<dbReference type="EMBL" id="FNUX01000012">
    <property type="protein sequence ID" value="SEF85007.1"/>
    <property type="molecule type" value="Genomic_DNA"/>
</dbReference>
<accession>A0A1H5VET3</accession>
<evidence type="ECO:0008006" key="3">
    <source>
        <dbReference type="Google" id="ProtNLM"/>
    </source>
</evidence>
<name>A0A1H5VET3_9PROT</name>
<protein>
    <recommendedName>
        <fullName evidence="3">Lipoprotein</fullName>
    </recommendedName>
</protein>
<evidence type="ECO:0000313" key="1">
    <source>
        <dbReference type="EMBL" id="SEF85007.1"/>
    </source>
</evidence>
<sequence length="67" mass="7571">MKKGHSSIAVICSLSLLLLSGCYKDGDGKLELKEPKKELSEMPERKNWLEMDISDPDKFKKQMDGAE</sequence>
<dbReference type="AlphaFoldDB" id="A0A1H5VET3"/>
<dbReference type="PROSITE" id="PS51257">
    <property type="entry name" value="PROKAR_LIPOPROTEIN"/>
    <property type="match status" value="1"/>
</dbReference>